<dbReference type="Proteomes" id="UP000677228">
    <property type="component" value="Unassembled WGS sequence"/>
</dbReference>
<dbReference type="AlphaFoldDB" id="A0A8S2K459"/>
<dbReference type="Proteomes" id="UP000682733">
    <property type="component" value="Unassembled WGS sequence"/>
</dbReference>
<comment type="caution">
    <text evidence="2">The sequence shown here is derived from an EMBL/GenBank/DDBJ whole genome shotgun (WGS) entry which is preliminary data.</text>
</comment>
<dbReference type="EMBL" id="CAJNOK010008276">
    <property type="protein sequence ID" value="CAF1059177.1"/>
    <property type="molecule type" value="Genomic_DNA"/>
</dbReference>
<reference evidence="2" key="1">
    <citation type="submission" date="2021-02" db="EMBL/GenBank/DDBJ databases">
        <authorList>
            <person name="Nowell W R."/>
        </authorList>
    </citation>
    <scope>NUCLEOTIDE SEQUENCE</scope>
</reference>
<gene>
    <name evidence="1" type="ORF">OVA965_LOCUS17323</name>
    <name evidence="2" type="ORF">TMI583_LOCUS17334</name>
</gene>
<proteinExistence type="predicted"/>
<evidence type="ECO:0000313" key="3">
    <source>
        <dbReference type="Proteomes" id="UP000682733"/>
    </source>
</evidence>
<evidence type="ECO:0000313" key="1">
    <source>
        <dbReference type="EMBL" id="CAF1059177.1"/>
    </source>
</evidence>
<dbReference type="EMBL" id="CAJOBA010008291">
    <property type="protein sequence ID" value="CAF3824954.1"/>
    <property type="molecule type" value="Genomic_DNA"/>
</dbReference>
<evidence type="ECO:0000313" key="2">
    <source>
        <dbReference type="EMBL" id="CAF3824954.1"/>
    </source>
</evidence>
<name>A0A8S2K459_9BILA</name>
<organism evidence="2 3">
    <name type="scientific">Didymodactylos carnosus</name>
    <dbReference type="NCBI Taxonomy" id="1234261"/>
    <lineage>
        <taxon>Eukaryota</taxon>
        <taxon>Metazoa</taxon>
        <taxon>Spiralia</taxon>
        <taxon>Gnathifera</taxon>
        <taxon>Rotifera</taxon>
        <taxon>Eurotatoria</taxon>
        <taxon>Bdelloidea</taxon>
        <taxon>Philodinida</taxon>
        <taxon>Philodinidae</taxon>
        <taxon>Didymodactylos</taxon>
    </lineage>
</organism>
<sequence>MILQVHILPSIINLSNRTYAISELFDWGYASFNSNYEAPKEDFSIEDYIFNLPSIVTSYIHLSRSHHCIPVAAVVDYYQ</sequence>
<accession>A0A8S2K459</accession>
<protein>
    <submittedName>
        <fullName evidence="2">Uncharacterized protein</fullName>
    </submittedName>
</protein>